<evidence type="ECO:0000259" key="9">
    <source>
        <dbReference type="Pfam" id="PF13850"/>
    </source>
</evidence>
<feature type="domain" description="Endoplasmic reticulum vesicle transporter N-terminal" evidence="9">
    <location>
        <begin position="5"/>
        <end position="95"/>
    </location>
</feature>
<feature type="domain" description="Endoplasmic reticulum vesicle transporter C-terminal" evidence="8">
    <location>
        <begin position="104"/>
        <end position="270"/>
    </location>
</feature>
<dbReference type="PANTHER" id="PTHR10984">
    <property type="entry name" value="ENDOPLASMIC RETICULUM-GOLGI INTERMEDIATE COMPARTMENT PROTEIN"/>
    <property type="match status" value="1"/>
</dbReference>
<reference evidence="10" key="1">
    <citation type="submission" date="2020-04" db="EMBL/GenBank/DDBJ databases">
        <authorList>
            <person name="Neveu A P."/>
        </authorList>
    </citation>
    <scope>NUCLEOTIDE SEQUENCE</scope>
    <source>
        <tissue evidence="10">Whole embryo</tissue>
    </source>
</reference>
<dbReference type="AlphaFoldDB" id="A0A6F9DCP7"/>
<evidence type="ECO:0000256" key="7">
    <source>
        <dbReference type="SAM" id="Phobius"/>
    </source>
</evidence>
<dbReference type="GO" id="GO:0000139">
    <property type="term" value="C:Golgi membrane"/>
    <property type="evidence" value="ECO:0007669"/>
    <property type="project" value="TreeGrafter"/>
</dbReference>
<dbReference type="InterPro" id="IPR039542">
    <property type="entry name" value="Erv_N"/>
</dbReference>
<keyword evidence="6 7" id="KW-0472">Membrane</keyword>
<keyword evidence="3 7" id="KW-0812">Transmembrane</keyword>
<dbReference type="PROSITE" id="PS51257">
    <property type="entry name" value="PROKAR_LIPOPROTEIN"/>
    <property type="match status" value="1"/>
</dbReference>
<evidence type="ECO:0000256" key="2">
    <source>
        <dbReference type="ARBA" id="ARBA00005648"/>
    </source>
</evidence>
<dbReference type="GO" id="GO:0005789">
    <property type="term" value="C:endoplasmic reticulum membrane"/>
    <property type="evidence" value="ECO:0007669"/>
    <property type="project" value="TreeGrafter"/>
</dbReference>
<organism evidence="10">
    <name type="scientific">Phallusia mammillata</name>
    <dbReference type="NCBI Taxonomy" id="59560"/>
    <lineage>
        <taxon>Eukaryota</taxon>
        <taxon>Metazoa</taxon>
        <taxon>Chordata</taxon>
        <taxon>Tunicata</taxon>
        <taxon>Ascidiacea</taxon>
        <taxon>Phlebobranchia</taxon>
        <taxon>Ascidiidae</taxon>
        <taxon>Phallusia</taxon>
    </lineage>
</organism>
<dbReference type="EMBL" id="LR784924">
    <property type="protein sequence ID" value="CAB3243438.1"/>
    <property type="molecule type" value="mRNA"/>
</dbReference>
<dbReference type="Pfam" id="PF07970">
    <property type="entry name" value="COPIIcoated_ERV"/>
    <property type="match status" value="1"/>
</dbReference>
<keyword evidence="4" id="KW-0931">ER-Golgi transport</keyword>
<dbReference type="GO" id="GO:0006890">
    <property type="term" value="P:retrograde vesicle-mediated transport, Golgi to endoplasmic reticulum"/>
    <property type="evidence" value="ECO:0007669"/>
    <property type="project" value="TreeGrafter"/>
</dbReference>
<protein>
    <submittedName>
        <fullName evidence="10">Endoplasmic reticulum-Golgi intermediate compartment protein 1</fullName>
    </submittedName>
</protein>
<comment type="subcellular location">
    <subcellularLocation>
        <location evidence="1">Endoplasmic reticulum-Golgi intermediate compartment membrane</location>
        <topology evidence="1">Multi-pass membrane protein</topology>
    </subcellularLocation>
</comment>
<gene>
    <name evidence="10" type="primary">Ergic1</name>
</gene>
<dbReference type="PANTHER" id="PTHR10984:SF36">
    <property type="entry name" value="ENDOPLASMIC RETICULUM-GOLGI INTERMEDIATE COMPARTMENT PROTEIN 1"/>
    <property type="match status" value="1"/>
</dbReference>
<evidence type="ECO:0000256" key="6">
    <source>
        <dbReference type="ARBA" id="ARBA00023136"/>
    </source>
</evidence>
<evidence type="ECO:0000256" key="1">
    <source>
        <dbReference type="ARBA" id="ARBA00004457"/>
    </source>
</evidence>
<keyword evidence="4" id="KW-0813">Transport</keyword>
<dbReference type="GO" id="GO:0006888">
    <property type="term" value="P:endoplasmic reticulum to Golgi vesicle-mediated transport"/>
    <property type="evidence" value="ECO:0007669"/>
    <property type="project" value="TreeGrafter"/>
</dbReference>
<feature type="transmembrane region" description="Helical" evidence="7">
    <location>
        <begin position="21"/>
        <end position="41"/>
    </location>
</feature>
<keyword evidence="5 7" id="KW-1133">Transmembrane helix</keyword>
<dbReference type="GO" id="GO:0030134">
    <property type="term" value="C:COPII-coated ER to Golgi transport vesicle"/>
    <property type="evidence" value="ECO:0007669"/>
    <property type="project" value="TreeGrafter"/>
</dbReference>
<dbReference type="InterPro" id="IPR045888">
    <property type="entry name" value="Erv"/>
</dbReference>
<evidence type="ECO:0000313" key="10">
    <source>
        <dbReference type="EMBL" id="CAB3243438.1"/>
    </source>
</evidence>
<evidence type="ECO:0000256" key="3">
    <source>
        <dbReference type="ARBA" id="ARBA00022692"/>
    </source>
</evidence>
<dbReference type="InterPro" id="IPR012936">
    <property type="entry name" value="Erv_C"/>
</dbReference>
<accession>A0A6F9DCP7</accession>
<dbReference type="Pfam" id="PF13850">
    <property type="entry name" value="ERGIC_N"/>
    <property type="match status" value="1"/>
</dbReference>
<feature type="transmembrane region" description="Helical" evidence="7">
    <location>
        <begin position="248"/>
        <end position="274"/>
    </location>
</feature>
<comment type="similarity">
    <text evidence="2">Belongs to the ERGIC family.</text>
</comment>
<evidence type="ECO:0000256" key="5">
    <source>
        <dbReference type="ARBA" id="ARBA00022989"/>
    </source>
</evidence>
<proteinExistence type="evidence at transcript level"/>
<name>A0A6F9DCP7_9ASCI</name>
<sequence length="289" mass="32842">MVFDIRRFDIYRKVPKDLTQPTTTGAAISLGCSFFILFLLASELLSFINVEVVSELYVDDPQAGDKIPVRIIINLPKMPCEYLGMDIQDSMGRHEVGLVENTDKVPINQGEGCLFTSRFNINKVPGNFHVSTHSSAKQPTNPDMTHEIKELWIGDRQEVPKVQATAFNALEGKNTQGKHPLSSHDYVMKIVPTVYETINGKTHYMYQYTHAYKDYIAYGHGQRVMPAVWFRYELTPITVKYTERRQPFYHFITMVCAIIGGTFTVAGIIDSMIFSATEMYKKFSLGKLS</sequence>
<evidence type="ECO:0000259" key="8">
    <source>
        <dbReference type="Pfam" id="PF07970"/>
    </source>
</evidence>
<dbReference type="GO" id="GO:0033116">
    <property type="term" value="C:endoplasmic reticulum-Golgi intermediate compartment membrane"/>
    <property type="evidence" value="ECO:0007669"/>
    <property type="project" value="UniProtKB-SubCell"/>
</dbReference>
<evidence type="ECO:0000256" key="4">
    <source>
        <dbReference type="ARBA" id="ARBA00022892"/>
    </source>
</evidence>